<evidence type="ECO:0000313" key="7">
    <source>
        <dbReference type="RefSeq" id="XP_022295233.1"/>
    </source>
</evidence>
<evidence type="ECO:0000256" key="4">
    <source>
        <dbReference type="SAM" id="SignalP"/>
    </source>
</evidence>
<dbReference type="OrthoDB" id="10071402at2759"/>
<dbReference type="PRINTS" id="PR00007">
    <property type="entry name" value="COMPLEMNTC1Q"/>
</dbReference>
<dbReference type="PROSITE" id="PS50871">
    <property type="entry name" value="C1Q"/>
    <property type="match status" value="1"/>
</dbReference>
<dbReference type="GO" id="GO:0005576">
    <property type="term" value="C:extracellular region"/>
    <property type="evidence" value="ECO:0007669"/>
    <property type="project" value="UniProtKB-SubCell"/>
</dbReference>
<evidence type="ECO:0000313" key="6">
    <source>
        <dbReference type="Proteomes" id="UP000694844"/>
    </source>
</evidence>
<dbReference type="GeneID" id="111105311"/>
<dbReference type="InterPro" id="IPR008983">
    <property type="entry name" value="Tumour_necrosis_fac-like_dom"/>
</dbReference>
<dbReference type="PANTHER" id="PTHR22923:SF116">
    <property type="entry name" value="C1Q DOMAIN-CONTAINING PROTEIN"/>
    <property type="match status" value="1"/>
</dbReference>
<gene>
    <name evidence="7" type="primary">LOC111105311</name>
</gene>
<dbReference type="SUPFAM" id="SSF49842">
    <property type="entry name" value="TNF-like"/>
    <property type="match status" value="1"/>
</dbReference>
<keyword evidence="6" id="KW-1185">Reference proteome</keyword>
<dbReference type="InterPro" id="IPR001073">
    <property type="entry name" value="C1q_dom"/>
</dbReference>
<sequence>MERNTGILLAVSLVVLNCGYCDAKDAKPILEEFKKDYSSISEACKAVGFVRDACSTQVDQRKVAFTASVVSSSSSWNSGTLVFNKVISNVGKGYDPKTGVFTAPIAGMYVFYVAAIEYGTQHLRSDIVINNVPKVRMLGYNTAGYQTGTNMVVQYLKRGDNVRVAHFQGSGYYSENAPMTTFTGFMI</sequence>
<dbReference type="Gene3D" id="2.60.120.40">
    <property type="match status" value="1"/>
</dbReference>
<feature type="signal peptide" evidence="4">
    <location>
        <begin position="1"/>
        <end position="23"/>
    </location>
</feature>
<reference evidence="7" key="1">
    <citation type="submission" date="2025-08" db="UniProtKB">
        <authorList>
            <consortium name="RefSeq"/>
        </authorList>
    </citation>
    <scope>IDENTIFICATION</scope>
    <source>
        <tissue evidence="7">Whole sample</tissue>
    </source>
</reference>
<dbReference type="InterPro" id="IPR050822">
    <property type="entry name" value="Cerebellin_Synaptic_Org"/>
</dbReference>
<evidence type="ECO:0000256" key="1">
    <source>
        <dbReference type="ARBA" id="ARBA00004613"/>
    </source>
</evidence>
<dbReference type="Pfam" id="PF00386">
    <property type="entry name" value="C1q"/>
    <property type="match status" value="1"/>
</dbReference>
<dbReference type="RefSeq" id="XP_022295233.1">
    <property type="nucleotide sequence ID" value="XM_022439525.1"/>
</dbReference>
<keyword evidence="3 4" id="KW-0732">Signal</keyword>
<dbReference type="Proteomes" id="UP000694844">
    <property type="component" value="Chromosome 7"/>
</dbReference>
<protein>
    <submittedName>
        <fullName evidence="7">Complement C1q-like protein 3</fullName>
    </submittedName>
</protein>
<organism evidence="6 7">
    <name type="scientific">Crassostrea virginica</name>
    <name type="common">Eastern oyster</name>
    <dbReference type="NCBI Taxonomy" id="6565"/>
    <lineage>
        <taxon>Eukaryota</taxon>
        <taxon>Metazoa</taxon>
        <taxon>Spiralia</taxon>
        <taxon>Lophotrochozoa</taxon>
        <taxon>Mollusca</taxon>
        <taxon>Bivalvia</taxon>
        <taxon>Autobranchia</taxon>
        <taxon>Pteriomorphia</taxon>
        <taxon>Ostreida</taxon>
        <taxon>Ostreoidea</taxon>
        <taxon>Ostreidae</taxon>
        <taxon>Crassostrea</taxon>
    </lineage>
</organism>
<evidence type="ECO:0000256" key="3">
    <source>
        <dbReference type="ARBA" id="ARBA00022729"/>
    </source>
</evidence>
<dbReference type="SMART" id="SM00110">
    <property type="entry name" value="C1Q"/>
    <property type="match status" value="1"/>
</dbReference>
<comment type="subcellular location">
    <subcellularLocation>
        <location evidence="1">Secreted</location>
    </subcellularLocation>
</comment>
<dbReference type="AlphaFoldDB" id="A0A8B8AWY8"/>
<keyword evidence="2" id="KW-0964">Secreted</keyword>
<evidence type="ECO:0000259" key="5">
    <source>
        <dbReference type="PROSITE" id="PS50871"/>
    </source>
</evidence>
<proteinExistence type="predicted"/>
<evidence type="ECO:0000256" key="2">
    <source>
        <dbReference type="ARBA" id="ARBA00022525"/>
    </source>
</evidence>
<dbReference type="KEGG" id="cvn:111105311"/>
<accession>A0A8B8AWY8</accession>
<feature type="chain" id="PRO_5034716126" evidence="4">
    <location>
        <begin position="24"/>
        <end position="187"/>
    </location>
</feature>
<dbReference type="PANTHER" id="PTHR22923">
    <property type="entry name" value="CEREBELLIN-RELATED"/>
    <property type="match status" value="1"/>
</dbReference>
<name>A0A8B8AWY8_CRAVI</name>
<feature type="domain" description="C1q" evidence="5">
    <location>
        <begin position="58"/>
        <end position="187"/>
    </location>
</feature>